<dbReference type="Proteomes" id="UP001231649">
    <property type="component" value="Chromosome 2"/>
</dbReference>
<sequence length="248" mass="28245">MAIASPLAESLFNGQVNNTQSTLTQTKPLTADCARECVISTGESETELGYAEANKCETECTNKYRAIEGGSKIQIIAPESNFSKQIDTITAETSHPTNKTYADASKRKSMWRETEKNEGWITVHRKRYGNKFSANKGKACLEQNCKFKAADTKIPLFITNVHKDVSEADIEEYVFDKTKEKISPIKIKMLKERNYNAYKFFVSKSRLDVFLNDSLWPTGISFRRFVHLKDTNYVNEERQAERLPLTIS</sequence>
<proteinExistence type="predicted"/>
<evidence type="ECO:0000313" key="2">
    <source>
        <dbReference type="Proteomes" id="UP001231649"/>
    </source>
</evidence>
<organism evidence="1 2">
    <name type="scientific">Mythimna loreyi</name>
    <dbReference type="NCBI Taxonomy" id="667449"/>
    <lineage>
        <taxon>Eukaryota</taxon>
        <taxon>Metazoa</taxon>
        <taxon>Ecdysozoa</taxon>
        <taxon>Arthropoda</taxon>
        <taxon>Hexapoda</taxon>
        <taxon>Insecta</taxon>
        <taxon>Pterygota</taxon>
        <taxon>Neoptera</taxon>
        <taxon>Endopterygota</taxon>
        <taxon>Lepidoptera</taxon>
        <taxon>Glossata</taxon>
        <taxon>Ditrysia</taxon>
        <taxon>Noctuoidea</taxon>
        <taxon>Noctuidae</taxon>
        <taxon>Noctuinae</taxon>
        <taxon>Hadenini</taxon>
        <taxon>Mythimna</taxon>
    </lineage>
</organism>
<keyword evidence="2" id="KW-1185">Reference proteome</keyword>
<comment type="caution">
    <text evidence="1">The sequence shown here is derived from an EMBL/GenBank/DDBJ whole genome shotgun (WGS) entry which is preliminary data.</text>
</comment>
<accession>A0ACC2RAY3</accession>
<gene>
    <name evidence="1" type="ORF">PYW08_007147</name>
</gene>
<dbReference type="EMBL" id="CM056778">
    <property type="protein sequence ID" value="KAJ8736491.1"/>
    <property type="molecule type" value="Genomic_DNA"/>
</dbReference>
<evidence type="ECO:0000313" key="1">
    <source>
        <dbReference type="EMBL" id="KAJ8736491.1"/>
    </source>
</evidence>
<reference evidence="1" key="1">
    <citation type="submission" date="2023-03" db="EMBL/GenBank/DDBJ databases">
        <title>Chromosome-level genomes of two armyworms, Mythimna separata and Mythimna loreyi, provide insights into the biosynthesis and reception of sex pheromones.</title>
        <authorList>
            <person name="Zhao H."/>
        </authorList>
    </citation>
    <scope>NUCLEOTIDE SEQUENCE</scope>
    <source>
        <strain evidence="1">BeijingLab</strain>
    </source>
</reference>
<name>A0ACC2RAY3_9NEOP</name>
<protein>
    <submittedName>
        <fullName evidence="1">Uncharacterized protein</fullName>
    </submittedName>
</protein>